<dbReference type="RefSeq" id="WP_160982248.1">
    <property type="nucleotide sequence ID" value="NZ_WVHK01000130.1"/>
</dbReference>
<accession>A0A6I4YPQ6</accession>
<protein>
    <submittedName>
        <fullName evidence="1">SMI1/KNR4 family protein</fullName>
    </submittedName>
</protein>
<dbReference type="EMBL" id="WVHK01000130">
    <property type="protein sequence ID" value="MXV21776.1"/>
    <property type="molecule type" value="Genomic_DNA"/>
</dbReference>
<sequence length="246" mass="27770">MDEFLLEEAPVLRGLFMPLWSVDGSNFFVFFLHGAERGMIGWTNHEEPCFIAPHYRDMAGLYAALVSAYNRNGFELAREYTGDSLIGEREERVFDAHLAAYDPALDAPIREYHGAFLLTLCPLGREQELLPLLRDDGLAVFTSRLLVRRKCHWALPAVTAAVREHAPNSSIAFNLLNAITDLDAPNTGEALVKLARDYPVALSAHYLIEALQRHGFRVERPQNAQQARIRVETEPDGWLVLAWADR</sequence>
<keyword evidence="2" id="KW-1185">Reference proteome</keyword>
<dbReference type="AlphaFoldDB" id="A0A6I4YPQ6"/>
<reference evidence="1 2" key="1">
    <citation type="submission" date="2019-11" db="EMBL/GenBank/DDBJ databases">
        <title>Genome sequence of Deinococcus xianganensis Y35, AI-2 producing algicidal bacterium, isolated from lake water.</title>
        <authorList>
            <person name="Li Y."/>
        </authorList>
    </citation>
    <scope>NUCLEOTIDE SEQUENCE [LARGE SCALE GENOMIC DNA]</scope>
    <source>
        <strain evidence="1 2">Y35</strain>
    </source>
</reference>
<gene>
    <name evidence="1" type="ORF">GLX28_19325</name>
</gene>
<proteinExistence type="predicted"/>
<name>A0A6I4YPQ6_9DEIO</name>
<evidence type="ECO:0000313" key="2">
    <source>
        <dbReference type="Proteomes" id="UP000430519"/>
    </source>
</evidence>
<comment type="caution">
    <text evidence="1">The sequence shown here is derived from an EMBL/GenBank/DDBJ whole genome shotgun (WGS) entry which is preliminary data.</text>
</comment>
<dbReference type="Proteomes" id="UP000430519">
    <property type="component" value="Unassembled WGS sequence"/>
</dbReference>
<organism evidence="1 2">
    <name type="scientific">Deinococcus xianganensis</name>
    <dbReference type="NCBI Taxonomy" id="1507289"/>
    <lineage>
        <taxon>Bacteria</taxon>
        <taxon>Thermotogati</taxon>
        <taxon>Deinococcota</taxon>
        <taxon>Deinococci</taxon>
        <taxon>Deinococcales</taxon>
        <taxon>Deinococcaceae</taxon>
        <taxon>Deinococcus</taxon>
    </lineage>
</organism>
<evidence type="ECO:0000313" key="1">
    <source>
        <dbReference type="EMBL" id="MXV21776.1"/>
    </source>
</evidence>